<keyword evidence="3" id="KW-1185">Reference proteome</keyword>
<proteinExistence type="predicted"/>
<dbReference type="OrthoDB" id="25654at2759"/>
<feature type="compositionally biased region" description="Basic and acidic residues" evidence="1">
    <location>
        <begin position="356"/>
        <end position="372"/>
    </location>
</feature>
<feature type="compositionally biased region" description="Basic and acidic residues" evidence="1">
    <location>
        <begin position="29"/>
        <end position="38"/>
    </location>
</feature>
<feature type="compositionally biased region" description="Polar residues" evidence="1">
    <location>
        <begin position="418"/>
        <end position="444"/>
    </location>
</feature>
<feature type="compositionally biased region" description="Basic and acidic residues" evidence="1">
    <location>
        <begin position="282"/>
        <end position="296"/>
    </location>
</feature>
<feature type="compositionally biased region" description="Low complexity" evidence="1">
    <location>
        <begin position="40"/>
        <end position="49"/>
    </location>
</feature>
<feature type="region of interest" description="Disordered" evidence="1">
    <location>
        <begin position="142"/>
        <end position="162"/>
    </location>
</feature>
<dbReference type="EnsemblMetazoa" id="CLYHEMT018780.2">
    <property type="protein sequence ID" value="CLYHEMP018780.2"/>
    <property type="gene ID" value="CLYHEMG018780"/>
</dbReference>
<feature type="compositionally biased region" description="Pro residues" evidence="1">
    <location>
        <begin position="384"/>
        <end position="411"/>
    </location>
</feature>
<feature type="region of interest" description="Disordered" evidence="1">
    <location>
        <begin position="239"/>
        <end position="461"/>
    </location>
</feature>
<dbReference type="AlphaFoldDB" id="A0A7M5X769"/>
<accession>A0A7M5X769</accession>
<protein>
    <submittedName>
        <fullName evidence="2">Uncharacterized protein</fullName>
    </submittedName>
</protein>
<evidence type="ECO:0000313" key="3">
    <source>
        <dbReference type="Proteomes" id="UP000594262"/>
    </source>
</evidence>
<feature type="region of interest" description="Disordered" evidence="1">
    <location>
        <begin position="1"/>
        <end position="126"/>
    </location>
</feature>
<dbReference type="Proteomes" id="UP000594262">
    <property type="component" value="Unplaced"/>
</dbReference>
<feature type="compositionally biased region" description="Polar residues" evidence="1">
    <location>
        <begin position="342"/>
        <end position="352"/>
    </location>
</feature>
<evidence type="ECO:0000313" key="2">
    <source>
        <dbReference type="EnsemblMetazoa" id="CLYHEMP018780.2"/>
    </source>
</evidence>
<feature type="compositionally biased region" description="Polar residues" evidence="1">
    <location>
        <begin position="312"/>
        <end position="328"/>
    </location>
</feature>
<organism evidence="2 3">
    <name type="scientific">Clytia hemisphaerica</name>
    <dbReference type="NCBI Taxonomy" id="252671"/>
    <lineage>
        <taxon>Eukaryota</taxon>
        <taxon>Metazoa</taxon>
        <taxon>Cnidaria</taxon>
        <taxon>Hydrozoa</taxon>
        <taxon>Hydroidolina</taxon>
        <taxon>Leptothecata</taxon>
        <taxon>Obeliida</taxon>
        <taxon>Clytiidae</taxon>
        <taxon>Clytia</taxon>
    </lineage>
</organism>
<evidence type="ECO:0000256" key="1">
    <source>
        <dbReference type="SAM" id="MobiDB-lite"/>
    </source>
</evidence>
<feature type="compositionally biased region" description="Basic and acidic residues" evidence="1">
    <location>
        <begin position="254"/>
        <end position="265"/>
    </location>
</feature>
<reference evidence="2" key="1">
    <citation type="submission" date="2021-01" db="UniProtKB">
        <authorList>
            <consortium name="EnsemblMetazoa"/>
        </authorList>
    </citation>
    <scope>IDENTIFICATION</scope>
</reference>
<feature type="compositionally biased region" description="Basic and acidic residues" evidence="1">
    <location>
        <begin position="98"/>
        <end position="115"/>
    </location>
</feature>
<name>A0A7M5X769_9CNID</name>
<sequence>MLAMALTSPRQDRKIESSPPLSNMSRSKSYSEKLENRENSSYSSTNSKSVGYLNQTGAKSPPVVRQRPATSPRKLHRPDKDEEEKPFEFKRISLRSVPKAEDYMSSKETVEKANESHNTSTTSSNDILDFVNSEMNLDEPVTNQRKSFSRTPNASTSSYQKVLSPVRKSEDIETNCMAFDSAKLSSIDLNTSSFNEKSFEEKPRHDVKRASWKTIDEKPKVVESLEFKRHSLKKIDRNSFEQHAPVEDSVESPLEMKRHSLKKVDPPSLTGEAKSFSLPSNRDVKPEVEEQMDRPPRPLAKNRPTVHGSPSKDFSFQSSDVIQRSKSLGSKEQKRLGDAASSKENLASSPSNAEPEWFRLARQKQETDEDKNNGSTNEANSRPLSPPTKPKPKISPRPPIGQKPEVSPRPPIVAKKPVQTTVSPTRSGSRVQRNIENTTSNSSEPEWFKLARKKQKNEEVV</sequence>
<feature type="compositionally biased region" description="Polar residues" evidence="1">
    <location>
        <begin position="19"/>
        <end position="28"/>
    </location>
</feature>
<feature type="compositionally biased region" description="Polar residues" evidence="1">
    <location>
        <begin position="142"/>
        <end position="161"/>
    </location>
</feature>